<organism evidence="1">
    <name type="scientific">marine metagenome</name>
    <dbReference type="NCBI Taxonomy" id="408172"/>
    <lineage>
        <taxon>unclassified sequences</taxon>
        <taxon>metagenomes</taxon>
        <taxon>ecological metagenomes</taxon>
    </lineage>
</organism>
<evidence type="ECO:0000313" key="1">
    <source>
        <dbReference type="EMBL" id="SVB90800.1"/>
    </source>
</evidence>
<accession>A0A382HU30</accession>
<evidence type="ECO:0008006" key="2">
    <source>
        <dbReference type="Google" id="ProtNLM"/>
    </source>
</evidence>
<dbReference type="AlphaFoldDB" id="A0A382HU30"/>
<sequence>MSYHEDRISSLSRRSFLACAGGASLGLPWLESFANAKDSKTKTP</sequence>
<reference evidence="1" key="1">
    <citation type="submission" date="2018-05" db="EMBL/GenBank/DDBJ databases">
        <authorList>
            <person name="Lanie J.A."/>
            <person name="Ng W.-L."/>
            <person name="Kazmierczak K.M."/>
            <person name="Andrzejewski T.M."/>
            <person name="Davidsen T.M."/>
            <person name="Wayne K.J."/>
            <person name="Tettelin H."/>
            <person name="Glass J.I."/>
            <person name="Rusch D."/>
            <person name="Podicherti R."/>
            <person name="Tsui H.-C.T."/>
            <person name="Winkler M.E."/>
        </authorList>
    </citation>
    <scope>NUCLEOTIDE SEQUENCE</scope>
</reference>
<dbReference type="PROSITE" id="PS51318">
    <property type="entry name" value="TAT"/>
    <property type="match status" value="1"/>
</dbReference>
<feature type="non-terminal residue" evidence="1">
    <location>
        <position position="44"/>
    </location>
</feature>
<dbReference type="InterPro" id="IPR006311">
    <property type="entry name" value="TAT_signal"/>
</dbReference>
<gene>
    <name evidence="1" type="ORF">METZ01_LOCUS243654</name>
</gene>
<protein>
    <recommendedName>
        <fullName evidence="2">Ubiquitinol-cytochrome C reductase Fe-S subunit TAT signal domain-containing protein</fullName>
    </recommendedName>
</protein>
<proteinExistence type="predicted"/>
<dbReference type="EMBL" id="UINC01063304">
    <property type="protein sequence ID" value="SVB90800.1"/>
    <property type="molecule type" value="Genomic_DNA"/>
</dbReference>
<name>A0A382HU30_9ZZZZ</name>